<evidence type="ECO:0000313" key="3">
    <source>
        <dbReference type="Proteomes" id="UP000317122"/>
    </source>
</evidence>
<organism evidence="2 3">
    <name type="scientific">Mesorhizobium tianshanense</name>
    <dbReference type="NCBI Taxonomy" id="39844"/>
    <lineage>
        <taxon>Bacteria</taxon>
        <taxon>Pseudomonadati</taxon>
        <taxon>Pseudomonadota</taxon>
        <taxon>Alphaproteobacteria</taxon>
        <taxon>Hyphomicrobiales</taxon>
        <taxon>Phyllobacteriaceae</taxon>
        <taxon>Mesorhizobium</taxon>
    </lineage>
</organism>
<evidence type="ECO:0000313" key="2">
    <source>
        <dbReference type="EMBL" id="TWI37580.1"/>
    </source>
</evidence>
<dbReference type="EMBL" id="VLKT01000013">
    <property type="protein sequence ID" value="TWI37580.1"/>
    <property type="molecule type" value="Genomic_DNA"/>
</dbReference>
<keyword evidence="1" id="KW-0732">Signal</keyword>
<dbReference type="RefSeq" id="WP_145717265.1">
    <property type="nucleotide sequence ID" value="NZ_BSPF01000110.1"/>
</dbReference>
<dbReference type="AlphaFoldDB" id="A0A562P007"/>
<evidence type="ECO:0000256" key="1">
    <source>
        <dbReference type="SAM" id="SignalP"/>
    </source>
</evidence>
<dbReference type="OrthoDB" id="7870801at2"/>
<name>A0A562P007_9HYPH</name>
<dbReference type="Proteomes" id="UP000317122">
    <property type="component" value="Unassembled WGS sequence"/>
</dbReference>
<keyword evidence="3" id="KW-1185">Reference proteome</keyword>
<feature type="signal peptide" evidence="1">
    <location>
        <begin position="1"/>
        <end position="19"/>
    </location>
</feature>
<sequence length="108" mass="12316">MKTVLLAACLMLVAAEAQAISRYDPTRMSCGRVRATIAREGAVILRYQSTRTPGLPLYDRYVRSQRFCDIGEVRARASVPSADTNSCIVYKCKRVDTDRRFRRRILQD</sequence>
<evidence type="ECO:0008006" key="4">
    <source>
        <dbReference type="Google" id="ProtNLM"/>
    </source>
</evidence>
<comment type="caution">
    <text evidence="2">The sequence shown here is derived from an EMBL/GenBank/DDBJ whole genome shotgun (WGS) entry which is preliminary data.</text>
</comment>
<gene>
    <name evidence="2" type="ORF">IQ26_02462</name>
</gene>
<reference evidence="2 3" key="1">
    <citation type="journal article" date="2015" name="Stand. Genomic Sci.">
        <title>Genomic Encyclopedia of Bacterial and Archaeal Type Strains, Phase III: the genomes of soil and plant-associated and newly described type strains.</title>
        <authorList>
            <person name="Whitman W.B."/>
            <person name="Woyke T."/>
            <person name="Klenk H.P."/>
            <person name="Zhou Y."/>
            <person name="Lilburn T.G."/>
            <person name="Beck B.J."/>
            <person name="De Vos P."/>
            <person name="Vandamme P."/>
            <person name="Eisen J.A."/>
            <person name="Garrity G."/>
            <person name="Hugenholtz P."/>
            <person name="Kyrpides N.C."/>
        </authorList>
    </citation>
    <scope>NUCLEOTIDE SEQUENCE [LARGE SCALE GENOMIC DNA]</scope>
    <source>
        <strain evidence="2 3">CGMCC 1.2546</strain>
    </source>
</reference>
<proteinExistence type="predicted"/>
<protein>
    <recommendedName>
        <fullName evidence="4">KTSC domain-containing protein</fullName>
    </recommendedName>
</protein>
<feature type="chain" id="PRO_5021772704" description="KTSC domain-containing protein" evidence="1">
    <location>
        <begin position="20"/>
        <end position="108"/>
    </location>
</feature>
<accession>A0A562P007</accession>